<dbReference type="Proteomes" id="UP000440367">
    <property type="component" value="Unassembled WGS sequence"/>
</dbReference>
<dbReference type="EMBL" id="QXFX01008784">
    <property type="protein sequence ID" value="KAE9055279.1"/>
    <property type="molecule type" value="Genomic_DNA"/>
</dbReference>
<protein>
    <submittedName>
        <fullName evidence="4">Uncharacterized protein</fullName>
    </submittedName>
</protein>
<name>A0A6A3PIQ7_9STRA</name>
<dbReference type="Proteomes" id="UP000429523">
    <property type="component" value="Unassembled WGS sequence"/>
</dbReference>
<dbReference type="Proteomes" id="UP000440732">
    <property type="component" value="Unassembled WGS sequence"/>
</dbReference>
<evidence type="ECO:0000313" key="6">
    <source>
        <dbReference type="Proteomes" id="UP000429523"/>
    </source>
</evidence>
<dbReference type="EMBL" id="QXGD01007757">
    <property type="protein sequence ID" value="KAE9160305.1"/>
    <property type="molecule type" value="Genomic_DNA"/>
</dbReference>
<dbReference type="Proteomes" id="UP000488956">
    <property type="component" value="Unassembled WGS sequence"/>
</dbReference>
<dbReference type="EMBL" id="QXGF01007912">
    <property type="protein sequence ID" value="KAE8917144.1"/>
    <property type="molecule type" value="Genomic_DNA"/>
</dbReference>
<evidence type="ECO:0000313" key="3">
    <source>
        <dbReference type="EMBL" id="KAE9055279.1"/>
    </source>
</evidence>
<reference evidence="6 7" key="1">
    <citation type="submission" date="2018-08" db="EMBL/GenBank/DDBJ databases">
        <title>Genomic investigation of the strawberry pathogen Phytophthora fragariae indicates pathogenicity is determined by transcriptional variation in three key races.</title>
        <authorList>
            <person name="Adams T.M."/>
            <person name="Armitage A.D."/>
            <person name="Sobczyk M.K."/>
            <person name="Bates H.J."/>
            <person name="Dunwell J.M."/>
            <person name="Nellist C.F."/>
            <person name="Harrison R.J."/>
        </authorList>
    </citation>
    <scope>NUCLEOTIDE SEQUENCE [LARGE SCALE GENOMIC DNA]</scope>
    <source>
        <strain evidence="5 7">BC-1</strain>
        <strain evidence="4 8">NOV-5</strain>
        <strain evidence="2 9">NOV-71</strain>
        <strain evidence="1 6">NOV-9</strain>
        <strain evidence="3 10">ONT-3</strain>
    </source>
</reference>
<dbReference type="AlphaFoldDB" id="A0A6A3PIQ7"/>
<evidence type="ECO:0000313" key="5">
    <source>
        <dbReference type="EMBL" id="KAE9160305.1"/>
    </source>
</evidence>
<evidence type="ECO:0000313" key="8">
    <source>
        <dbReference type="Proteomes" id="UP000440732"/>
    </source>
</evidence>
<dbReference type="EMBL" id="QXFZ01011293">
    <property type="protein sequence ID" value="KAE9053295.1"/>
    <property type="molecule type" value="Genomic_DNA"/>
</dbReference>
<organism evidence="4 8">
    <name type="scientific">Phytophthora fragariae</name>
    <dbReference type="NCBI Taxonomy" id="53985"/>
    <lineage>
        <taxon>Eukaryota</taxon>
        <taxon>Sar</taxon>
        <taxon>Stramenopiles</taxon>
        <taxon>Oomycota</taxon>
        <taxon>Peronosporomycetes</taxon>
        <taxon>Peronosporales</taxon>
        <taxon>Peronosporaceae</taxon>
        <taxon>Phytophthora</taxon>
    </lineage>
</organism>
<evidence type="ECO:0000313" key="9">
    <source>
        <dbReference type="Proteomes" id="UP000441208"/>
    </source>
</evidence>
<evidence type="ECO:0000313" key="4">
    <source>
        <dbReference type="EMBL" id="KAE9057110.1"/>
    </source>
</evidence>
<evidence type="ECO:0000313" key="7">
    <source>
        <dbReference type="Proteomes" id="UP000440367"/>
    </source>
</evidence>
<evidence type="ECO:0000313" key="2">
    <source>
        <dbReference type="EMBL" id="KAE9053295.1"/>
    </source>
</evidence>
<evidence type="ECO:0000313" key="10">
    <source>
        <dbReference type="Proteomes" id="UP000488956"/>
    </source>
</evidence>
<evidence type="ECO:0000313" key="1">
    <source>
        <dbReference type="EMBL" id="KAE8917144.1"/>
    </source>
</evidence>
<dbReference type="Proteomes" id="UP000441208">
    <property type="component" value="Unassembled WGS sequence"/>
</dbReference>
<accession>A0A6A3PIQ7</accession>
<sequence>MSMQIGTCLESAVDLDLLPLHCLIPLAHSSIQLDLETVSFFPKMSDATLERVDLATQLRCSLN</sequence>
<comment type="caution">
    <text evidence="4">The sequence shown here is derived from an EMBL/GenBank/DDBJ whole genome shotgun (WGS) entry which is preliminary data.</text>
</comment>
<gene>
    <name evidence="5" type="ORF">PF002_g32652</name>
    <name evidence="4" type="ORF">PF006_g32513</name>
    <name evidence="2" type="ORF">PF007_g32989</name>
    <name evidence="1" type="ORF">PF009_g32534</name>
    <name evidence="3" type="ORF">PF010_g32210</name>
</gene>
<proteinExistence type="predicted"/>
<dbReference type="EMBL" id="QXGA01009067">
    <property type="protein sequence ID" value="KAE9057110.1"/>
    <property type="molecule type" value="Genomic_DNA"/>
</dbReference>